<keyword evidence="1" id="KW-0812">Transmembrane</keyword>
<feature type="transmembrane region" description="Helical" evidence="1">
    <location>
        <begin position="133"/>
        <end position="156"/>
    </location>
</feature>
<dbReference type="AlphaFoldDB" id="K5WKR8"/>
<dbReference type="OrthoDB" id="3346544at2759"/>
<accession>K5WKR8</accession>
<protein>
    <submittedName>
        <fullName evidence="2">Uncharacterized protein</fullName>
    </submittedName>
</protein>
<proteinExistence type="predicted"/>
<keyword evidence="3" id="KW-1185">Reference proteome</keyword>
<evidence type="ECO:0000313" key="3">
    <source>
        <dbReference type="Proteomes" id="UP000008370"/>
    </source>
</evidence>
<evidence type="ECO:0000313" key="2">
    <source>
        <dbReference type="EMBL" id="EKM60010.1"/>
    </source>
</evidence>
<reference evidence="2 3" key="1">
    <citation type="journal article" date="2012" name="BMC Genomics">
        <title>Comparative genomics of the white-rot fungi, Phanerochaete carnosa and P. chrysosporium, to elucidate the genetic basis of the distinct wood types they colonize.</title>
        <authorList>
            <person name="Suzuki H."/>
            <person name="MacDonald J."/>
            <person name="Syed K."/>
            <person name="Salamov A."/>
            <person name="Hori C."/>
            <person name="Aerts A."/>
            <person name="Henrissat B."/>
            <person name="Wiebenga A."/>
            <person name="vanKuyk P.A."/>
            <person name="Barry K."/>
            <person name="Lindquist E."/>
            <person name="LaButti K."/>
            <person name="Lapidus A."/>
            <person name="Lucas S."/>
            <person name="Coutinho P."/>
            <person name="Gong Y."/>
            <person name="Samejima M."/>
            <person name="Mahadevan R."/>
            <person name="Abou-Zaid M."/>
            <person name="de Vries R.P."/>
            <person name="Igarashi K."/>
            <person name="Yadav J.S."/>
            <person name="Grigoriev I.V."/>
            <person name="Master E.R."/>
        </authorList>
    </citation>
    <scope>NUCLEOTIDE SEQUENCE [LARGE SCALE GENOMIC DNA]</scope>
    <source>
        <strain evidence="2 3">HHB-10118-sp</strain>
    </source>
</reference>
<dbReference type="STRING" id="650164.K5WKR8"/>
<dbReference type="GeneID" id="18912441"/>
<evidence type="ECO:0000256" key="1">
    <source>
        <dbReference type="SAM" id="Phobius"/>
    </source>
</evidence>
<dbReference type="KEGG" id="pco:PHACADRAFT_206224"/>
<dbReference type="InParanoid" id="K5WKR8"/>
<feature type="transmembrane region" description="Helical" evidence="1">
    <location>
        <begin position="168"/>
        <end position="191"/>
    </location>
</feature>
<sequence>MSLPPTVPNDISSPKAYLIGGCVEGPLLGINIALYIMYVRILSKNLSLPKKLLIGLATVQLVSAFAHYITIMMDLISGFITYVDGPGGADAYFGNTTRARYVIAIFFFSTNYSIGDAILAWRCYAVWGHNRLIGAFFTVLVIVAFICGYTSAAHIATLGKNRDLFADYQWAVAIFAMSLSIQVLASSMVVYKIWRTSISMYHLSAAWIIVESGLILTSATVSVLVLFLLNMQAGQILSCVLTQLSLAVPLSIAIRAASKWANDHKQSLPLSGYTTVAEAGMNSRRGERTIGTGASMGSTIAMASDTEIKVDMSSMDLPSLTA</sequence>
<feature type="transmembrane region" description="Helical" evidence="1">
    <location>
        <begin position="53"/>
        <end position="81"/>
    </location>
</feature>
<feature type="transmembrane region" description="Helical" evidence="1">
    <location>
        <begin position="16"/>
        <end position="41"/>
    </location>
</feature>
<organism evidence="2 3">
    <name type="scientific">Phanerochaete carnosa (strain HHB-10118-sp)</name>
    <name type="common">White-rot fungus</name>
    <name type="synonym">Peniophora carnosa</name>
    <dbReference type="NCBI Taxonomy" id="650164"/>
    <lineage>
        <taxon>Eukaryota</taxon>
        <taxon>Fungi</taxon>
        <taxon>Dikarya</taxon>
        <taxon>Basidiomycota</taxon>
        <taxon>Agaricomycotina</taxon>
        <taxon>Agaricomycetes</taxon>
        <taxon>Polyporales</taxon>
        <taxon>Phanerochaetaceae</taxon>
        <taxon>Phanerochaete</taxon>
    </lineage>
</organism>
<dbReference type="RefSeq" id="XP_007392558.1">
    <property type="nucleotide sequence ID" value="XM_007392496.1"/>
</dbReference>
<gene>
    <name evidence="2" type="ORF">PHACADRAFT_206224</name>
</gene>
<feature type="transmembrane region" description="Helical" evidence="1">
    <location>
        <begin position="101"/>
        <end position="121"/>
    </location>
</feature>
<dbReference type="EMBL" id="JH930469">
    <property type="protein sequence ID" value="EKM60010.1"/>
    <property type="molecule type" value="Genomic_DNA"/>
</dbReference>
<name>K5WKR8_PHACS</name>
<dbReference type="HOGENOM" id="CLU_044614_9_3_1"/>
<feature type="transmembrane region" description="Helical" evidence="1">
    <location>
        <begin position="235"/>
        <end position="257"/>
    </location>
</feature>
<keyword evidence="1" id="KW-1133">Transmembrane helix</keyword>
<keyword evidence="1" id="KW-0472">Membrane</keyword>
<dbReference type="Proteomes" id="UP000008370">
    <property type="component" value="Unassembled WGS sequence"/>
</dbReference>
<feature type="transmembrane region" description="Helical" evidence="1">
    <location>
        <begin position="203"/>
        <end position="229"/>
    </location>
</feature>